<dbReference type="OrthoDB" id="10383162at2759"/>
<proteinExistence type="predicted"/>
<feature type="region of interest" description="Disordered" evidence="1">
    <location>
        <begin position="1"/>
        <end position="66"/>
    </location>
</feature>
<evidence type="ECO:0000313" key="3">
    <source>
        <dbReference type="Proteomes" id="UP000823405"/>
    </source>
</evidence>
<keyword evidence="3" id="KW-1185">Reference proteome</keyword>
<name>A0A9P6QSS4_9FUNG</name>
<dbReference type="AlphaFoldDB" id="A0A9P6QSS4"/>
<gene>
    <name evidence="2" type="ORF">BGZ97_003873</name>
</gene>
<feature type="non-terminal residue" evidence="2">
    <location>
        <position position="1"/>
    </location>
</feature>
<organism evidence="2 3">
    <name type="scientific">Linnemannia gamsii</name>
    <dbReference type="NCBI Taxonomy" id="64522"/>
    <lineage>
        <taxon>Eukaryota</taxon>
        <taxon>Fungi</taxon>
        <taxon>Fungi incertae sedis</taxon>
        <taxon>Mucoromycota</taxon>
        <taxon>Mortierellomycotina</taxon>
        <taxon>Mortierellomycetes</taxon>
        <taxon>Mortierellales</taxon>
        <taxon>Mortierellaceae</taxon>
        <taxon>Linnemannia</taxon>
    </lineage>
</organism>
<protein>
    <submittedName>
        <fullName evidence="2">Uncharacterized protein</fullName>
    </submittedName>
</protein>
<comment type="caution">
    <text evidence="2">The sequence shown here is derived from an EMBL/GenBank/DDBJ whole genome shotgun (WGS) entry which is preliminary data.</text>
</comment>
<dbReference type="Proteomes" id="UP000823405">
    <property type="component" value="Unassembled WGS sequence"/>
</dbReference>
<evidence type="ECO:0000313" key="2">
    <source>
        <dbReference type="EMBL" id="KAG0299116.1"/>
    </source>
</evidence>
<reference evidence="2" key="1">
    <citation type="journal article" date="2020" name="Fungal Divers.">
        <title>Resolving the Mortierellaceae phylogeny through synthesis of multi-gene phylogenetics and phylogenomics.</title>
        <authorList>
            <person name="Vandepol N."/>
            <person name="Liber J."/>
            <person name="Desiro A."/>
            <person name="Na H."/>
            <person name="Kennedy M."/>
            <person name="Barry K."/>
            <person name="Grigoriev I.V."/>
            <person name="Miller A.N."/>
            <person name="O'Donnell K."/>
            <person name="Stajich J.E."/>
            <person name="Bonito G."/>
        </authorList>
    </citation>
    <scope>NUCLEOTIDE SEQUENCE</scope>
    <source>
        <strain evidence="2">NVP60</strain>
    </source>
</reference>
<dbReference type="EMBL" id="JAAAIN010001936">
    <property type="protein sequence ID" value="KAG0299116.1"/>
    <property type="molecule type" value="Genomic_DNA"/>
</dbReference>
<accession>A0A9P6QSS4</accession>
<evidence type="ECO:0000256" key="1">
    <source>
        <dbReference type="SAM" id="MobiDB-lite"/>
    </source>
</evidence>
<sequence>DASKDEPDDSSQKRRALVKHAPSVPAKIASMDEPQDTSKPGRTPVKRALSDPLDEDTPPTKKTYLD</sequence>